<keyword evidence="2" id="KW-1185">Reference proteome</keyword>
<evidence type="ECO:0000313" key="2">
    <source>
        <dbReference type="Proteomes" id="UP001386955"/>
    </source>
</evidence>
<dbReference type="Proteomes" id="UP001386955">
    <property type="component" value="Unassembled WGS sequence"/>
</dbReference>
<organism evidence="1 2">
    <name type="scientific">Psophocarpus tetragonolobus</name>
    <name type="common">Winged bean</name>
    <name type="synonym">Dolichos tetragonolobus</name>
    <dbReference type="NCBI Taxonomy" id="3891"/>
    <lineage>
        <taxon>Eukaryota</taxon>
        <taxon>Viridiplantae</taxon>
        <taxon>Streptophyta</taxon>
        <taxon>Embryophyta</taxon>
        <taxon>Tracheophyta</taxon>
        <taxon>Spermatophyta</taxon>
        <taxon>Magnoliopsida</taxon>
        <taxon>eudicotyledons</taxon>
        <taxon>Gunneridae</taxon>
        <taxon>Pentapetalae</taxon>
        <taxon>rosids</taxon>
        <taxon>fabids</taxon>
        <taxon>Fabales</taxon>
        <taxon>Fabaceae</taxon>
        <taxon>Papilionoideae</taxon>
        <taxon>50 kb inversion clade</taxon>
        <taxon>NPAAA clade</taxon>
        <taxon>indigoferoid/millettioid clade</taxon>
        <taxon>Phaseoleae</taxon>
        <taxon>Psophocarpus</taxon>
    </lineage>
</organism>
<name>A0AAN9XIH9_PSOTE</name>
<proteinExistence type="predicted"/>
<evidence type="ECO:0000313" key="1">
    <source>
        <dbReference type="EMBL" id="KAK7393384.1"/>
    </source>
</evidence>
<protein>
    <submittedName>
        <fullName evidence="1">Uncharacterized protein</fullName>
    </submittedName>
</protein>
<comment type="caution">
    <text evidence="1">The sequence shown here is derived from an EMBL/GenBank/DDBJ whole genome shotgun (WGS) entry which is preliminary data.</text>
</comment>
<sequence length="97" mass="11501">MNVVTEICAREKGITIHREREREKDSLKHRITRKISLSQFLNSHRSHCCPLLLPLYCEFASLSLGFRWDHNHNTLFHHNAVNRIFQLLFTNAMLPTF</sequence>
<accession>A0AAN9XIH9</accession>
<dbReference type="AlphaFoldDB" id="A0AAN9XIH9"/>
<gene>
    <name evidence="1" type="ORF">VNO78_21937</name>
</gene>
<reference evidence="1 2" key="1">
    <citation type="submission" date="2024-01" db="EMBL/GenBank/DDBJ databases">
        <title>The genomes of 5 underutilized Papilionoideae crops provide insights into root nodulation and disease resistanc.</title>
        <authorList>
            <person name="Jiang F."/>
        </authorList>
    </citation>
    <scope>NUCLEOTIDE SEQUENCE [LARGE SCALE GENOMIC DNA]</scope>
    <source>
        <strain evidence="1">DUOXIRENSHENG_FW03</strain>
        <tissue evidence="1">Leaves</tissue>
    </source>
</reference>
<dbReference type="EMBL" id="JAYMYS010000005">
    <property type="protein sequence ID" value="KAK7393384.1"/>
    <property type="molecule type" value="Genomic_DNA"/>
</dbReference>